<sequence length="387" mass="42978">MSGSATIEESARRSHAIAFRGVTANIKTVGNDPPDPAAPLQALNIHLALGFPWFAFDLLFTQIGGHTQKKRQVARQVAYDREGKCMRHRAAAVGHTFFFLPELFAFELLWCCSLEAIMALSRTCHYSRDLIKVFFAKNQRVLLDAFIGGDNIKIFYDVLQSSSSGIAGSFASGLLTPPYSEALTTNLNLFTPRGNLFIWNDLLAHIGLVALDEQPGIDRRYAHTTQNHIVFRAKTEDFTISVTESKDNSLFTPLVGATTTLNTTLCTAAKYYSLYANLLSQRRALEGWFPTPVLKAVAIGKRRYRSSFSTSGWQRPCGIHCPILWRHVRGLDGVGIFTWGGRGNEHDDFSSVGVPVTDTDVKWRLGDTCSNSACPWRHGNYYASTSQ</sequence>
<dbReference type="AlphaFoldDB" id="A0AAD7J4F4"/>
<protein>
    <submittedName>
        <fullName evidence="1">Uncharacterized protein</fullName>
    </submittedName>
</protein>
<reference evidence="1" key="1">
    <citation type="submission" date="2023-03" db="EMBL/GenBank/DDBJ databases">
        <title>Massive genome expansion in bonnet fungi (Mycena s.s.) driven by repeated elements and novel gene families across ecological guilds.</title>
        <authorList>
            <consortium name="Lawrence Berkeley National Laboratory"/>
            <person name="Harder C.B."/>
            <person name="Miyauchi S."/>
            <person name="Viragh M."/>
            <person name="Kuo A."/>
            <person name="Thoen E."/>
            <person name="Andreopoulos B."/>
            <person name="Lu D."/>
            <person name="Skrede I."/>
            <person name="Drula E."/>
            <person name="Henrissat B."/>
            <person name="Morin E."/>
            <person name="Kohler A."/>
            <person name="Barry K."/>
            <person name="LaButti K."/>
            <person name="Morin E."/>
            <person name="Salamov A."/>
            <person name="Lipzen A."/>
            <person name="Mereny Z."/>
            <person name="Hegedus B."/>
            <person name="Baldrian P."/>
            <person name="Stursova M."/>
            <person name="Weitz H."/>
            <person name="Taylor A."/>
            <person name="Grigoriev I.V."/>
            <person name="Nagy L.G."/>
            <person name="Martin F."/>
            <person name="Kauserud H."/>
        </authorList>
    </citation>
    <scope>NUCLEOTIDE SEQUENCE</scope>
    <source>
        <strain evidence="1">CBHHK182m</strain>
    </source>
</reference>
<accession>A0AAD7J4F4</accession>
<dbReference type="EMBL" id="JARKIB010000051">
    <property type="protein sequence ID" value="KAJ7754888.1"/>
    <property type="molecule type" value="Genomic_DNA"/>
</dbReference>
<evidence type="ECO:0000313" key="1">
    <source>
        <dbReference type="EMBL" id="KAJ7754888.1"/>
    </source>
</evidence>
<organism evidence="1 2">
    <name type="scientific">Mycena metata</name>
    <dbReference type="NCBI Taxonomy" id="1033252"/>
    <lineage>
        <taxon>Eukaryota</taxon>
        <taxon>Fungi</taxon>
        <taxon>Dikarya</taxon>
        <taxon>Basidiomycota</taxon>
        <taxon>Agaricomycotina</taxon>
        <taxon>Agaricomycetes</taxon>
        <taxon>Agaricomycetidae</taxon>
        <taxon>Agaricales</taxon>
        <taxon>Marasmiineae</taxon>
        <taxon>Mycenaceae</taxon>
        <taxon>Mycena</taxon>
    </lineage>
</organism>
<evidence type="ECO:0000313" key="2">
    <source>
        <dbReference type="Proteomes" id="UP001215598"/>
    </source>
</evidence>
<proteinExistence type="predicted"/>
<dbReference type="Proteomes" id="UP001215598">
    <property type="component" value="Unassembled WGS sequence"/>
</dbReference>
<name>A0AAD7J4F4_9AGAR</name>
<comment type="caution">
    <text evidence="1">The sequence shown here is derived from an EMBL/GenBank/DDBJ whole genome shotgun (WGS) entry which is preliminary data.</text>
</comment>
<gene>
    <name evidence="1" type="ORF">B0H16DRAFT_1458914</name>
</gene>
<keyword evidence="2" id="KW-1185">Reference proteome</keyword>